<reference evidence="1 2" key="1">
    <citation type="submission" date="2019-04" db="EMBL/GenBank/DDBJ databases">
        <authorList>
            <consortium name="DOE Joint Genome Institute"/>
            <person name="Mondo S."/>
            <person name="Kjaerbolling I."/>
            <person name="Vesth T."/>
            <person name="Frisvad J.C."/>
            <person name="Nybo J.L."/>
            <person name="Theobald S."/>
            <person name="Kildgaard S."/>
            <person name="Isbrandt T."/>
            <person name="Kuo A."/>
            <person name="Sato A."/>
            <person name="Lyhne E.K."/>
            <person name="Kogle M.E."/>
            <person name="Wiebenga A."/>
            <person name="Kun R.S."/>
            <person name="Lubbers R.J."/>
            <person name="Makela M.R."/>
            <person name="Barry K."/>
            <person name="Chovatia M."/>
            <person name="Clum A."/>
            <person name="Daum C."/>
            <person name="Haridas S."/>
            <person name="He G."/>
            <person name="LaButti K."/>
            <person name="Lipzen A."/>
            <person name="Riley R."/>
            <person name="Salamov A."/>
            <person name="Simmons B.A."/>
            <person name="Magnuson J.K."/>
            <person name="Henrissat B."/>
            <person name="Mortensen U.H."/>
            <person name="Larsen T.O."/>
            <person name="Devries R.P."/>
            <person name="Grigoriev I.V."/>
            <person name="Machida M."/>
            <person name="Baker S.E."/>
            <person name="Andersen M.R."/>
            <person name="Cantor M.N."/>
            <person name="Hua S.X."/>
        </authorList>
    </citation>
    <scope>NUCLEOTIDE SEQUENCE [LARGE SCALE GENOMIC DNA]</scope>
    <source>
        <strain evidence="1 2">CBS 119388</strain>
    </source>
</reference>
<evidence type="ECO:0000313" key="2">
    <source>
        <dbReference type="Proteomes" id="UP000325579"/>
    </source>
</evidence>
<dbReference type="GO" id="GO:0016787">
    <property type="term" value="F:hydrolase activity"/>
    <property type="evidence" value="ECO:0007669"/>
    <property type="project" value="InterPro"/>
</dbReference>
<dbReference type="RefSeq" id="XP_031942443.1">
    <property type="nucleotide sequence ID" value="XM_032086958.1"/>
</dbReference>
<accession>A0A5N6IDF6</accession>
<organism evidence="1 2">
    <name type="scientific">Aspergillus pseudonomiae</name>
    <dbReference type="NCBI Taxonomy" id="1506151"/>
    <lineage>
        <taxon>Eukaryota</taxon>
        <taxon>Fungi</taxon>
        <taxon>Dikarya</taxon>
        <taxon>Ascomycota</taxon>
        <taxon>Pezizomycotina</taxon>
        <taxon>Eurotiomycetes</taxon>
        <taxon>Eurotiomycetidae</taxon>
        <taxon>Eurotiales</taxon>
        <taxon>Aspergillaceae</taxon>
        <taxon>Aspergillus</taxon>
        <taxon>Aspergillus subgen. Circumdati</taxon>
    </lineage>
</organism>
<dbReference type="PANTHER" id="PTHR35563:SF2">
    <property type="entry name" value="BARREL METAL-DEPENDENT HYDROLASE, PUTATIVE (AFU_ORTHOLOGUE AFUA_1G16240)-RELATED"/>
    <property type="match status" value="1"/>
</dbReference>
<dbReference type="OrthoDB" id="2135488at2759"/>
<dbReference type="PANTHER" id="PTHR35563">
    <property type="entry name" value="BARREL METAL-DEPENDENT HYDROLASE, PUTATIVE (AFU_ORTHOLOGUE AFUA_1G16240)-RELATED"/>
    <property type="match status" value="1"/>
</dbReference>
<dbReference type="AlphaFoldDB" id="A0A5N6IDF6"/>
<sequence>MGTVSTIAQTKGPAHKFSSVKDGKTKTPLLPAGAFDTHVHVFDPSLGPYAPSRVYTPEDAPLSRMIAFNEHLAQDGQVGNLVLVQPSPYKTDCRVLLKCLWDLQARNINGRAIVVIDLDNVTDHTLEEMHQLGARGVRLNFQADGREVNLTELAHLLYKAARRIQHLPGWMVQLYVPVWVWDALYDSILDLPVPVIADHVGGALGRSKLPPEFQESPLSQPGFSSLTSLARQGRVIVKISGLYRCSSDAVSTYGDMKPIIESLAREVPDQLVWGSDWPHTGDGAARLKNTDIDVKEGFRSIDNLGILRSLRDWMGSEQAWEKLMSDNPARFYK</sequence>
<accession>A0A5N7DFS8</accession>
<dbReference type="Gene3D" id="3.20.20.140">
    <property type="entry name" value="Metal-dependent hydrolases"/>
    <property type="match status" value="1"/>
</dbReference>
<dbReference type="Pfam" id="PF04909">
    <property type="entry name" value="Amidohydro_2"/>
    <property type="match status" value="1"/>
</dbReference>
<dbReference type="InterPro" id="IPR052358">
    <property type="entry name" value="Aro_Compnd_Degr_Hydrolases"/>
</dbReference>
<keyword evidence="2" id="KW-1185">Reference proteome</keyword>
<dbReference type="Proteomes" id="UP000325579">
    <property type="component" value="Unassembled WGS sequence"/>
</dbReference>
<dbReference type="InterPro" id="IPR032466">
    <property type="entry name" value="Metal_Hydrolase"/>
</dbReference>
<gene>
    <name evidence="1" type="ORF">BDV37DRAFT_282078</name>
</gene>
<dbReference type="GeneID" id="43671649"/>
<protein>
    <submittedName>
        <fullName evidence="1">Uncharacterized protein</fullName>
    </submittedName>
</protein>
<evidence type="ECO:0000313" key="1">
    <source>
        <dbReference type="EMBL" id="KAE8405124.1"/>
    </source>
</evidence>
<proteinExistence type="predicted"/>
<dbReference type="SUPFAM" id="SSF51556">
    <property type="entry name" value="Metallo-dependent hydrolases"/>
    <property type="match status" value="1"/>
</dbReference>
<dbReference type="EMBL" id="ML736762">
    <property type="protein sequence ID" value="KAE8405124.1"/>
    <property type="molecule type" value="Genomic_DNA"/>
</dbReference>
<name>A0A5N6IDF6_9EURO</name>
<dbReference type="InterPro" id="IPR006680">
    <property type="entry name" value="Amidohydro-rel"/>
</dbReference>